<dbReference type="SUPFAM" id="SSF81469">
    <property type="entry name" value="Bacterial aa3 type cytochrome c oxidase subunit IV"/>
    <property type="match status" value="1"/>
</dbReference>
<sequence>MTNDHAQPISTSGLDYEEHEKTYKMFLRLLTFSGAGVAGILILLAIIAG</sequence>
<dbReference type="EMBL" id="LR536450">
    <property type="protein sequence ID" value="VFU08980.1"/>
    <property type="molecule type" value="Genomic_DNA"/>
</dbReference>
<protein>
    <recommendedName>
        <fullName evidence="2">Cytochrome c oxidase subunit IV bacterial aa3 type domain-containing protein</fullName>
    </recommendedName>
</protein>
<dbReference type="Pfam" id="PF07835">
    <property type="entry name" value="COX4_pro_2"/>
    <property type="match status" value="1"/>
</dbReference>
<dbReference type="OrthoDB" id="9812071at2"/>
<keyword evidence="1" id="KW-0812">Transmembrane</keyword>
<keyword evidence="1" id="KW-0472">Membrane</keyword>
<evidence type="ECO:0000313" key="4">
    <source>
        <dbReference type="Proteomes" id="UP000294360"/>
    </source>
</evidence>
<evidence type="ECO:0000259" key="2">
    <source>
        <dbReference type="Pfam" id="PF07835"/>
    </source>
</evidence>
<dbReference type="InterPro" id="IPR036596">
    <property type="entry name" value="Cyt-C_aa3_sf"/>
</dbReference>
<dbReference type="KEGG" id="mtun:MTUNDRAET4_2087"/>
<name>A0A4U8Z122_METTU</name>
<evidence type="ECO:0000256" key="1">
    <source>
        <dbReference type="SAM" id="Phobius"/>
    </source>
</evidence>
<reference evidence="3 4" key="1">
    <citation type="submission" date="2019-03" db="EMBL/GenBank/DDBJ databases">
        <authorList>
            <person name="Kox A.R. M."/>
        </authorList>
    </citation>
    <scope>NUCLEOTIDE SEQUENCE [LARGE SCALE GENOMIC DNA]</scope>
    <source>
        <strain evidence="3">MTUNDRAET4 annotated genome</strain>
    </source>
</reference>
<evidence type="ECO:0000313" key="3">
    <source>
        <dbReference type="EMBL" id="VFU08980.1"/>
    </source>
</evidence>
<proteinExistence type="predicted"/>
<gene>
    <name evidence="3" type="ORF">MTUNDRAET4_2087</name>
</gene>
<dbReference type="RefSeq" id="WP_134489145.1">
    <property type="nucleotide sequence ID" value="NZ_CP139089.1"/>
</dbReference>
<feature type="domain" description="Cytochrome c oxidase subunit IV bacterial aa3 type" evidence="2">
    <location>
        <begin position="13"/>
        <end position="47"/>
    </location>
</feature>
<keyword evidence="1" id="KW-1133">Transmembrane helix</keyword>
<feature type="transmembrane region" description="Helical" evidence="1">
    <location>
        <begin position="26"/>
        <end position="48"/>
    </location>
</feature>
<organism evidence="3 4">
    <name type="scientific">Methylocella tundrae</name>
    <dbReference type="NCBI Taxonomy" id="227605"/>
    <lineage>
        <taxon>Bacteria</taxon>
        <taxon>Pseudomonadati</taxon>
        <taxon>Pseudomonadota</taxon>
        <taxon>Alphaproteobacteria</taxon>
        <taxon>Hyphomicrobiales</taxon>
        <taxon>Beijerinckiaceae</taxon>
        <taxon>Methylocella</taxon>
    </lineage>
</organism>
<dbReference type="Gene3D" id="1.20.5.160">
    <property type="entry name" value="Bacterial aa3 type cytochrome c oxidase subunit IV"/>
    <property type="match status" value="1"/>
</dbReference>
<dbReference type="AlphaFoldDB" id="A0A4U8Z122"/>
<accession>A0A4U8Z122</accession>
<dbReference type="InterPro" id="IPR012422">
    <property type="entry name" value="Cyt_c_oxidase_su4_bac-aa3"/>
</dbReference>
<dbReference type="Proteomes" id="UP000294360">
    <property type="component" value="Chromosome"/>
</dbReference>